<feature type="compositionally biased region" description="Low complexity" evidence="1">
    <location>
        <begin position="16"/>
        <end position="26"/>
    </location>
</feature>
<name>A0A9Q1EB77_SYNKA</name>
<reference evidence="2" key="1">
    <citation type="journal article" date="2023" name="Science">
        <title>Genome structures resolve the early diversification of teleost fishes.</title>
        <authorList>
            <person name="Parey E."/>
            <person name="Louis A."/>
            <person name="Montfort J."/>
            <person name="Bouchez O."/>
            <person name="Roques C."/>
            <person name="Iampietro C."/>
            <person name="Lluch J."/>
            <person name="Castinel A."/>
            <person name="Donnadieu C."/>
            <person name="Desvignes T."/>
            <person name="Floi Bucao C."/>
            <person name="Jouanno E."/>
            <person name="Wen M."/>
            <person name="Mejri S."/>
            <person name="Dirks R."/>
            <person name="Jansen H."/>
            <person name="Henkel C."/>
            <person name="Chen W.J."/>
            <person name="Zahm M."/>
            <person name="Cabau C."/>
            <person name="Klopp C."/>
            <person name="Thompson A.W."/>
            <person name="Robinson-Rechavi M."/>
            <person name="Braasch I."/>
            <person name="Lecointre G."/>
            <person name="Bobe J."/>
            <person name="Postlethwait J.H."/>
            <person name="Berthelot C."/>
            <person name="Roest Crollius H."/>
            <person name="Guiguen Y."/>
        </authorList>
    </citation>
    <scope>NUCLEOTIDE SEQUENCE</scope>
    <source>
        <strain evidence="2">WJC10195</strain>
    </source>
</reference>
<feature type="region of interest" description="Disordered" evidence="1">
    <location>
        <begin position="63"/>
        <end position="138"/>
    </location>
</feature>
<proteinExistence type="predicted"/>
<comment type="caution">
    <text evidence="2">The sequence shown here is derived from an EMBL/GenBank/DDBJ whole genome shotgun (WGS) entry which is preliminary data.</text>
</comment>
<sequence length="170" mass="18121">MKTRKLGQSPGSPLQTCSSRSVSASAKTRRTAAARRRQTCTADMELEKATTQRGLAIAAQIPALHPRGSGPAGGKGAIAKSPLRKQTPQRAGREFCRGGNSGNSARRVSLCRQPVGRVSPGKITGAEKPMGPKDSAEPGITSEFWFRMLPPVSPPRAELREAPRCFSPEM</sequence>
<protein>
    <submittedName>
        <fullName evidence="2">Uncharacterized protein</fullName>
    </submittedName>
</protein>
<evidence type="ECO:0000313" key="2">
    <source>
        <dbReference type="EMBL" id="KAJ8335614.1"/>
    </source>
</evidence>
<feature type="compositionally biased region" description="Basic residues" evidence="1">
    <location>
        <begin position="27"/>
        <end position="38"/>
    </location>
</feature>
<organism evidence="2 3">
    <name type="scientific">Synaphobranchus kaupii</name>
    <name type="common">Kaup's arrowtooth eel</name>
    <dbReference type="NCBI Taxonomy" id="118154"/>
    <lineage>
        <taxon>Eukaryota</taxon>
        <taxon>Metazoa</taxon>
        <taxon>Chordata</taxon>
        <taxon>Craniata</taxon>
        <taxon>Vertebrata</taxon>
        <taxon>Euteleostomi</taxon>
        <taxon>Actinopterygii</taxon>
        <taxon>Neopterygii</taxon>
        <taxon>Teleostei</taxon>
        <taxon>Anguilliformes</taxon>
        <taxon>Synaphobranchidae</taxon>
        <taxon>Synaphobranchus</taxon>
    </lineage>
</organism>
<dbReference type="Proteomes" id="UP001152622">
    <property type="component" value="Chromosome 20"/>
</dbReference>
<feature type="region of interest" description="Disordered" evidence="1">
    <location>
        <begin position="1"/>
        <end position="38"/>
    </location>
</feature>
<gene>
    <name evidence="2" type="ORF">SKAU_G00389560</name>
</gene>
<keyword evidence="3" id="KW-1185">Reference proteome</keyword>
<dbReference type="EMBL" id="JAINUF010000020">
    <property type="protein sequence ID" value="KAJ8335614.1"/>
    <property type="molecule type" value="Genomic_DNA"/>
</dbReference>
<accession>A0A9Q1EB77</accession>
<evidence type="ECO:0000313" key="3">
    <source>
        <dbReference type="Proteomes" id="UP001152622"/>
    </source>
</evidence>
<evidence type="ECO:0000256" key="1">
    <source>
        <dbReference type="SAM" id="MobiDB-lite"/>
    </source>
</evidence>
<dbReference type="AlphaFoldDB" id="A0A9Q1EB77"/>